<dbReference type="EMBL" id="KV417325">
    <property type="protein sequence ID" value="KZO91323.1"/>
    <property type="molecule type" value="Genomic_DNA"/>
</dbReference>
<sequence>SSVEISDALFCQHWQEVCSQYQFDSREDDNTFYGLDPIDHKALSVPDYSVNKEGKYNCKKHGSDTCSQCYNCKKQITKLNKRPRRPARR</sequence>
<dbReference type="AlphaFoldDB" id="A0A167H7F8"/>
<feature type="non-terminal residue" evidence="1">
    <location>
        <position position="89"/>
    </location>
</feature>
<dbReference type="Proteomes" id="UP000076738">
    <property type="component" value="Unassembled WGS sequence"/>
</dbReference>
<dbReference type="OrthoDB" id="2533496at2759"/>
<evidence type="ECO:0000313" key="1">
    <source>
        <dbReference type="EMBL" id="KZO91323.1"/>
    </source>
</evidence>
<gene>
    <name evidence="1" type="ORF">CALVIDRAFT_471487</name>
</gene>
<proteinExistence type="predicted"/>
<name>A0A167H7F8_CALVF</name>
<feature type="non-terminal residue" evidence="1">
    <location>
        <position position="1"/>
    </location>
</feature>
<protein>
    <submittedName>
        <fullName evidence="1">Uncharacterized protein</fullName>
    </submittedName>
</protein>
<accession>A0A167H7F8</accession>
<evidence type="ECO:0000313" key="2">
    <source>
        <dbReference type="Proteomes" id="UP000076738"/>
    </source>
</evidence>
<reference evidence="1 2" key="1">
    <citation type="journal article" date="2016" name="Mol. Biol. Evol.">
        <title>Comparative Genomics of Early-Diverging Mushroom-Forming Fungi Provides Insights into the Origins of Lignocellulose Decay Capabilities.</title>
        <authorList>
            <person name="Nagy L.G."/>
            <person name="Riley R."/>
            <person name="Tritt A."/>
            <person name="Adam C."/>
            <person name="Daum C."/>
            <person name="Floudas D."/>
            <person name="Sun H."/>
            <person name="Yadav J.S."/>
            <person name="Pangilinan J."/>
            <person name="Larsson K.H."/>
            <person name="Matsuura K."/>
            <person name="Barry K."/>
            <person name="Labutti K."/>
            <person name="Kuo R."/>
            <person name="Ohm R.A."/>
            <person name="Bhattacharya S.S."/>
            <person name="Shirouzu T."/>
            <person name="Yoshinaga Y."/>
            <person name="Martin F.M."/>
            <person name="Grigoriev I.V."/>
            <person name="Hibbett D.S."/>
        </authorList>
    </citation>
    <scope>NUCLEOTIDE SEQUENCE [LARGE SCALE GENOMIC DNA]</scope>
    <source>
        <strain evidence="1 2">TUFC12733</strain>
    </source>
</reference>
<organism evidence="1 2">
    <name type="scientific">Calocera viscosa (strain TUFC12733)</name>
    <dbReference type="NCBI Taxonomy" id="1330018"/>
    <lineage>
        <taxon>Eukaryota</taxon>
        <taxon>Fungi</taxon>
        <taxon>Dikarya</taxon>
        <taxon>Basidiomycota</taxon>
        <taxon>Agaricomycotina</taxon>
        <taxon>Dacrymycetes</taxon>
        <taxon>Dacrymycetales</taxon>
        <taxon>Dacrymycetaceae</taxon>
        <taxon>Calocera</taxon>
    </lineage>
</organism>
<keyword evidence="2" id="KW-1185">Reference proteome</keyword>